<protein>
    <recommendedName>
        <fullName evidence="3">Competence protein ComFB</fullName>
    </recommendedName>
</protein>
<keyword evidence="2" id="KW-1185">Reference proteome</keyword>
<evidence type="ECO:0000313" key="1">
    <source>
        <dbReference type="EMBL" id="RVT88377.1"/>
    </source>
</evidence>
<name>A0A437LSK0_9BURK</name>
<dbReference type="EMBL" id="SACM01000001">
    <property type="protein sequence ID" value="RVT88377.1"/>
    <property type="molecule type" value="Genomic_DNA"/>
</dbReference>
<evidence type="ECO:0008006" key="3">
    <source>
        <dbReference type="Google" id="ProtNLM"/>
    </source>
</evidence>
<reference evidence="1 2" key="1">
    <citation type="submission" date="2019-01" db="EMBL/GenBank/DDBJ databases">
        <authorList>
            <person name="Chen W.-M."/>
        </authorList>
    </citation>
    <scope>NUCLEOTIDE SEQUENCE [LARGE SCALE GENOMIC DNA]</scope>
    <source>
        <strain evidence="1 2">CCP-18</strain>
    </source>
</reference>
<dbReference type="Pfam" id="PF10719">
    <property type="entry name" value="ComFB"/>
    <property type="match status" value="1"/>
</dbReference>
<comment type="caution">
    <text evidence="1">The sequence shown here is derived from an EMBL/GenBank/DDBJ whole genome shotgun (WGS) entry which is preliminary data.</text>
</comment>
<organism evidence="1 2">
    <name type="scientific">Inhella crocodyli</name>
    <dbReference type="NCBI Taxonomy" id="2499851"/>
    <lineage>
        <taxon>Bacteria</taxon>
        <taxon>Pseudomonadati</taxon>
        <taxon>Pseudomonadota</taxon>
        <taxon>Betaproteobacteria</taxon>
        <taxon>Burkholderiales</taxon>
        <taxon>Sphaerotilaceae</taxon>
        <taxon>Inhella</taxon>
    </lineage>
</organism>
<dbReference type="Proteomes" id="UP000288587">
    <property type="component" value="Unassembled WGS sequence"/>
</dbReference>
<accession>A0A437LSK0</accession>
<evidence type="ECO:0000313" key="2">
    <source>
        <dbReference type="Proteomes" id="UP000288587"/>
    </source>
</evidence>
<sequence length="98" mass="11140">MANPDFTQLFNHHEREVFAAVMAAAPDYPDISISNDLLCDVACVALNRLPPRYIRHTVDFSFYLTEQERLQMDTAIVDAVAYAFNFVSARTAMRNQPV</sequence>
<dbReference type="AlphaFoldDB" id="A0A437LSK0"/>
<gene>
    <name evidence="1" type="ORF">EOD73_05190</name>
</gene>
<dbReference type="InterPro" id="IPR019657">
    <property type="entry name" value="ComFB"/>
</dbReference>
<proteinExistence type="predicted"/>
<dbReference type="RefSeq" id="WP_127681492.1">
    <property type="nucleotide sequence ID" value="NZ_SACM01000001.1"/>
</dbReference>
<dbReference type="OrthoDB" id="5895647at2"/>